<dbReference type="PROSITE" id="PS51750">
    <property type="entry name" value="BRO_N"/>
    <property type="match status" value="1"/>
</dbReference>
<dbReference type="PANTHER" id="PTHR36180">
    <property type="entry name" value="DNA-BINDING PROTEIN-RELATED-RELATED"/>
    <property type="match status" value="1"/>
</dbReference>
<name>A0A1N7LSF9_9PROT</name>
<evidence type="ECO:0000313" key="2">
    <source>
        <dbReference type="EMBL" id="SIS76777.1"/>
    </source>
</evidence>
<dbReference type="Pfam" id="PF02498">
    <property type="entry name" value="Bro-N"/>
    <property type="match status" value="1"/>
</dbReference>
<dbReference type="InterPro" id="IPR003497">
    <property type="entry name" value="BRO_N_domain"/>
</dbReference>
<dbReference type="SMART" id="SM01040">
    <property type="entry name" value="Bro-N"/>
    <property type="match status" value="1"/>
</dbReference>
<feature type="domain" description="Bro-N" evidence="1">
    <location>
        <begin position="1"/>
        <end position="125"/>
    </location>
</feature>
<evidence type="ECO:0000313" key="3">
    <source>
        <dbReference type="Proteomes" id="UP000185678"/>
    </source>
</evidence>
<gene>
    <name evidence="2" type="ORF">SAMN05421779_103529</name>
</gene>
<reference evidence="2 3" key="1">
    <citation type="submission" date="2017-01" db="EMBL/GenBank/DDBJ databases">
        <authorList>
            <person name="Mah S.A."/>
            <person name="Swanson W.J."/>
            <person name="Moy G.W."/>
            <person name="Vacquier V.D."/>
        </authorList>
    </citation>
    <scope>NUCLEOTIDE SEQUENCE [LARGE SCALE GENOMIC DNA]</scope>
    <source>
        <strain evidence="2 3">DSM 11589</strain>
    </source>
</reference>
<keyword evidence="3" id="KW-1185">Reference proteome</keyword>
<dbReference type="EMBL" id="FTOA01000003">
    <property type="protein sequence ID" value="SIS76777.1"/>
    <property type="molecule type" value="Genomic_DNA"/>
</dbReference>
<accession>A0A1N7LSF9</accession>
<dbReference type="Proteomes" id="UP000185678">
    <property type="component" value="Unassembled WGS sequence"/>
</dbReference>
<sequence>MNALTPFNFENHPIRHVMNDDQPWFVLADVCKAIQLSSHKGGYEQHVRKLDADEKRRIPLSTLERGNPTFDTGVEKTGPCAWMISEAGLYTIMMRCDAAMTPGSLPYRFRKWVTSEVLPTIRRTGSYQGQARVSAVMTPPAAITPAPTGIDPARYAALLEQHMALKDELAACKAVASDSSRTVNLINRLVLETTLSNDRIAAIAAASPQLVSYIRSLSA</sequence>
<organism evidence="2 3">
    <name type="scientific">Insolitispirillum peregrinum</name>
    <dbReference type="NCBI Taxonomy" id="80876"/>
    <lineage>
        <taxon>Bacteria</taxon>
        <taxon>Pseudomonadati</taxon>
        <taxon>Pseudomonadota</taxon>
        <taxon>Alphaproteobacteria</taxon>
        <taxon>Rhodospirillales</taxon>
        <taxon>Novispirillaceae</taxon>
        <taxon>Insolitispirillum</taxon>
    </lineage>
</organism>
<dbReference type="STRING" id="80876.SAMN05421779_103529"/>
<evidence type="ECO:0000259" key="1">
    <source>
        <dbReference type="PROSITE" id="PS51750"/>
    </source>
</evidence>
<dbReference type="AlphaFoldDB" id="A0A1N7LSF9"/>
<dbReference type="OrthoDB" id="9808959at2"/>
<dbReference type="PANTHER" id="PTHR36180:SF2">
    <property type="entry name" value="BRO FAMILY PROTEIN"/>
    <property type="match status" value="1"/>
</dbReference>
<proteinExistence type="predicted"/>
<protein>
    <submittedName>
        <fullName evidence="2">BRO family, N-terminal domain</fullName>
    </submittedName>
</protein>